<name>G0MY59_CAEBE</name>
<dbReference type="InterPro" id="IPR036397">
    <property type="entry name" value="RNaseH_sf"/>
</dbReference>
<evidence type="ECO:0000313" key="3">
    <source>
        <dbReference type="Proteomes" id="UP000008068"/>
    </source>
</evidence>
<dbReference type="GO" id="GO:0006139">
    <property type="term" value="P:nucleobase-containing compound metabolic process"/>
    <property type="evidence" value="ECO:0007669"/>
    <property type="project" value="InterPro"/>
</dbReference>
<evidence type="ECO:0000259" key="1">
    <source>
        <dbReference type="Pfam" id="PF01612"/>
    </source>
</evidence>
<protein>
    <recommendedName>
        <fullName evidence="1">3'-5' exonuclease domain-containing protein</fullName>
    </recommendedName>
</protein>
<dbReference type="InterPro" id="IPR012337">
    <property type="entry name" value="RNaseH-like_sf"/>
</dbReference>
<dbReference type="AlphaFoldDB" id="G0MY59"/>
<organism evidence="3">
    <name type="scientific">Caenorhabditis brenneri</name>
    <name type="common">Nematode worm</name>
    <dbReference type="NCBI Taxonomy" id="135651"/>
    <lineage>
        <taxon>Eukaryota</taxon>
        <taxon>Metazoa</taxon>
        <taxon>Ecdysozoa</taxon>
        <taxon>Nematoda</taxon>
        <taxon>Chromadorea</taxon>
        <taxon>Rhabditida</taxon>
        <taxon>Rhabditina</taxon>
        <taxon>Rhabditomorpha</taxon>
        <taxon>Rhabditoidea</taxon>
        <taxon>Rhabditidae</taxon>
        <taxon>Peloderinae</taxon>
        <taxon>Caenorhabditis</taxon>
    </lineage>
</organism>
<sequence length="416" mass="48590">MSQIKQEPLQAMLYMLYRQGNSAEDALRGIEETFGEGVTTLDQVKVFYGTFENGGFSVMEPTEEERLIRMQTALTAANVPNLIMGYLNFESRLALRNTSRLFREITTRIPLQIKPHLYLHHTLIMPETPHQYVRNKLGKFVEQKKDLDLTTVSDMVKYGSSKGPYPQYLARQIWSYLMTFFSFVRPSENFYAAIEINLFSTDRDRRQIIAQLAAATSILRPVINYYEFRPGNIEIIASDKIGIWLDLLMDFSKPSKYPIYFDTEGLYSKRSFGCKIAALTFYDVESYKVLIIRIHRFNCQDYDLVKREIGVLARTRNFAIFGAEPFLEKLVPATKLYDCQRDMTSLKEMCEKIGVYIHKGQTMSNWARRFLRRDQLQYAAMDTVALLYLHDDQIKRGDLEKGKFPKKMQYANFEDW</sequence>
<proteinExistence type="predicted"/>
<accession>G0MY59</accession>
<dbReference type="HOGENOM" id="CLU_054835_0_0_1"/>
<dbReference type="InParanoid" id="G0MY59"/>
<dbReference type="GO" id="GO:0003676">
    <property type="term" value="F:nucleic acid binding"/>
    <property type="evidence" value="ECO:0007669"/>
    <property type="project" value="InterPro"/>
</dbReference>
<gene>
    <name evidence="2" type="ORF">CAEBREN_09056</name>
</gene>
<dbReference type="Pfam" id="PF01612">
    <property type="entry name" value="DNA_pol_A_exo1"/>
    <property type="match status" value="1"/>
</dbReference>
<dbReference type="Proteomes" id="UP000008068">
    <property type="component" value="Unassembled WGS sequence"/>
</dbReference>
<dbReference type="OrthoDB" id="5844743at2759"/>
<feature type="domain" description="3'-5' exonuclease" evidence="1">
    <location>
        <begin position="332"/>
        <end position="391"/>
    </location>
</feature>
<reference evidence="3" key="1">
    <citation type="submission" date="2011-07" db="EMBL/GenBank/DDBJ databases">
        <authorList>
            <consortium name="Caenorhabditis brenneri Sequencing and Analysis Consortium"/>
            <person name="Wilson R.K."/>
        </authorList>
    </citation>
    <scope>NUCLEOTIDE SEQUENCE [LARGE SCALE GENOMIC DNA]</scope>
    <source>
        <strain evidence="3">PB2801</strain>
    </source>
</reference>
<dbReference type="Gene3D" id="3.30.420.10">
    <property type="entry name" value="Ribonuclease H-like superfamily/Ribonuclease H"/>
    <property type="match status" value="1"/>
</dbReference>
<dbReference type="SUPFAM" id="SSF53098">
    <property type="entry name" value="Ribonuclease H-like"/>
    <property type="match status" value="1"/>
</dbReference>
<dbReference type="EMBL" id="GL379820">
    <property type="protein sequence ID" value="EGT47570.1"/>
    <property type="molecule type" value="Genomic_DNA"/>
</dbReference>
<dbReference type="STRING" id="135651.G0MY59"/>
<evidence type="ECO:0000313" key="2">
    <source>
        <dbReference type="EMBL" id="EGT47570.1"/>
    </source>
</evidence>
<dbReference type="InterPro" id="IPR002562">
    <property type="entry name" value="3'-5'_exonuclease_dom"/>
</dbReference>
<keyword evidence="3" id="KW-1185">Reference proteome</keyword>
<dbReference type="GO" id="GO:0008408">
    <property type="term" value="F:3'-5' exonuclease activity"/>
    <property type="evidence" value="ECO:0007669"/>
    <property type="project" value="InterPro"/>
</dbReference>